<name>A0ABU1WYD0_SPHXE</name>
<dbReference type="Proteomes" id="UP001267638">
    <property type="component" value="Unassembled WGS sequence"/>
</dbReference>
<gene>
    <name evidence="1" type="ORF">J2W40_001138</name>
</gene>
<proteinExistence type="predicted"/>
<evidence type="ECO:0000313" key="1">
    <source>
        <dbReference type="EMBL" id="MDR7154326.1"/>
    </source>
</evidence>
<accession>A0ABU1WYD0</accession>
<evidence type="ECO:0000313" key="2">
    <source>
        <dbReference type="Proteomes" id="UP001267638"/>
    </source>
</evidence>
<protein>
    <submittedName>
        <fullName evidence="1">Uncharacterized protein</fullName>
    </submittedName>
</protein>
<organism evidence="1 2">
    <name type="scientific">Sphingobium xenophagum</name>
    <dbReference type="NCBI Taxonomy" id="121428"/>
    <lineage>
        <taxon>Bacteria</taxon>
        <taxon>Pseudomonadati</taxon>
        <taxon>Pseudomonadota</taxon>
        <taxon>Alphaproteobacteria</taxon>
        <taxon>Sphingomonadales</taxon>
        <taxon>Sphingomonadaceae</taxon>
        <taxon>Sphingobium</taxon>
    </lineage>
</organism>
<sequence length="55" mass="5904">MTDIARHCTHDIALSLSAKRANSFATGEDVRLMHPAQAIVGAVKGKAEQIAELMK</sequence>
<dbReference type="EMBL" id="JAVDWV010000004">
    <property type="protein sequence ID" value="MDR7154326.1"/>
    <property type="molecule type" value="Genomic_DNA"/>
</dbReference>
<comment type="caution">
    <text evidence="1">The sequence shown here is derived from an EMBL/GenBank/DDBJ whole genome shotgun (WGS) entry which is preliminary data.</text>
</comment>
<reference evidence="1 2" key="1">
    <citation type="submission" date="2023-07" db="EMBL/GenBank/DDBJ databases">
        <title>Sorghum-associated microbial communities from plants grown in Nebraska, USA.</title>
        <authorList>
            <person name="Schachtman D."/>
        </authorList>
    </citation>
    <scope>NUCLEOTIDE SEQUENCE [LARGE SCALE GENOMIC DNA]</scope>
    <source>
        <strain evidence="1 2">4256</strain>
    </source>
</reference>
<keyword evidence="2" id="KW-1185">Reference proteome</keyword>
<dbReference type="RefSeq" id="WP_310222540.1">
    <property type="nucleotide sequence ID" value="NZ_JAVDWV010000004.1"/>
</dbReference>